<name>A0AAD6SCQ7_9AGAR</name>
<comment type="caution">
    <text evidence="1">The sequence shown here is derived from an EMBL/GenBank/DDBJ whole genome shotgun (WGS) entry which is preliminary data.</text>
</comment>
<proteinExistence type="predicted"/>
<dbReference type="EMBL" id="JARJCM010000167">
    <property type="protein sequence ID" value="KAJ7024588.1"/>
    <property type="molecule type" value="Genomic_DNA"/>
</dbReference>
<dbReference type="Proteomes" id="UP001218188">
    <property type="component" value="Unassembled WGS sequence"/>
</dbReference>
<protein>
    <submittedName>
        <fullName evidence="1">Uncharacterized protein</fullName>
    </submittedName>
</protein>
<reference evidence="1" key="1">
    <citation type="submission" date="2023-03" db="EMBL/GenBank/DDBJ databases">
        <title>Massive genome expansion in bonnet fungi (Mycena s.s.) driven by repeated elements and novel gene families across ecological guilds.</title>
        <authorList>
            <consortium name="Lawrence Berkeley National Laboratory"/>
            <person name="Harder C.B."/>
            <person name="Miyauchi S."/>
            <person name="Viragh M."/>
            <person name="Kuo A."/>
            <person name="Thoen E."/>
            <person name="Andreopoulos B."/>
            <person name="Lu D."/>
            <person name="Skrede I."/>
            <person name="Drula E."/>
            <person name="Henrissat B."/>
            <person name="Morin E."/>
            <person name="Kohler A."/>
            <person name="Barry K."/>
            <person name="LaButti K."/>
            <person name="Morin E."/>
            <person name="Salamov A."/>
            <person name="Lipzen A."/>
            <person name="Mereny Z."/>
            <person name="Hegedus B."/>
            <person name="Baldrian P."/>
            <person name="Stursova M."/>
            <person name="Weitz H."/>
            <person name="Taylor A."/>
            <person name="Grigoriev I.V."/>
            <person name="Nagy L.G."/>
            <person name="Martin F."/>
            <person name="Kauserud H."/>
        </authorList>
    </citation>
    <scope>NUCLEOTIDE SEQUENCE</scope>
    <source>
        <strain evidence="1">CBHHK200</strain>
    </source>
</reference>
<sequence>MTTTDLTMSVVLSPVTIIRSVQLDSMTPRTFAPASISSIPSAVSPAPTIPSAFFGPWFLTKYGVLVLDRLTGKNSSRAFEQSEDGYGSTRASVFEQADSPCFAASDFETIIAFLPRVPDLANNFRRVGGRFKQCRALYFIVEEHNKIFTSALDAQLFHIETGDSTLGIYVFPSRAQAEDMVEFDASIYTAGA</sequence>
<dbReference type="AlphaFoldDB" id="A0AAD6SCQ7"/>
<organism evidence="1 2">
    <name type="scientific">Mycena alexandri</name>
    <dbReference type="NCBI Taxonomy" id="1745969"/>
    <lineage>
        <taxon>Eukaryota</taxon>
        <taxon>Fungi</taxon>
        <taxon>Dikarya</taxon>
        <taxon>Basidiomycota</taxon>
        <taxon>Agaricomycotina</taxon>
        <taxon>Agaricomycetes</taxon>
        <taxon>Agaricomycetidae</taxon>
        <taxon>Agaricales</taxon>
        <taxon>Marasmiineae</taxon>
        <taxon>Mycenaceae</taxon>
        <taxon>Mycena</taxon>
    </lineage>
</organism>
<evidence type="ECO:0000313" key="1">
    <source>
        <dbReference type="EMBL" id="KAJ7024588.1"/>
    </source>
</evidence>
<evidence type="ECO:0000313" key="2">
    <source>
        <dbReference type="Proteomes" id="UP001218188"/>
    </source>
</evidence>
<keyword evidence="2" id="KW-1185">Reference proteome</keyword>
<gene>
    <name evidence="1" type="ORF">C8F04DRAFT_1192259</name>
</gene>
<accession>A0AAD6SCQ7</accession>